<dbReference type="OrthoDB" id="422720at2759"/>
<dbReference type="GO" id="GO:0003924">
    <property type="term" value="F:GTPase activity"/>
    <property type="evidence" value="ECO:0007669"/>
    <property type="project" value="TreeGrafter"/>
</dbReference>
<comment type="similarity">
    <text evidence="1">Belongs to the TRAFAC class dynamin-like GTPase superfamily. IRG family.</text>
</comment>
<protein>
    <submittedName>
        <fullName evidence="7">Interferon-inducible GTPase 1-like</fullName>
    </submittedName>
</protein>
<keyword evidence="6" id="KW-1185">Reference proteome</keyword>
<keyword evidence="3" id="KW-0378">Hydrolase</keyword>
<dbReference type="RefSeq" id="XP_028250615.1">
    <property type="nucleotide sequence ID" value="XM_028394814.1"/>
</dbReference>
<dbReference type="Gene3D" id="3.40.50.300">
    <property type="entry name" value="P-loop containing nucleotide triphosphate hydrolases"/>
    <property type="match status" value="1"/>
</dbReference>
<dbReference type="Pfam" id="PF05049">
    <property type="entry name" value="IIGP"/>
    <property type="match status" value="1"/>
</dbReference>
<evidence type="ECO:0000256" key="4">
    <source>
        <dbReference type="ARBA" id="ARBA00023134"/>
    </source>
</evidence>
<reference evidence="7" key="2">
    <citation type="submission" date="2025-08" db="UniProtKB">
        <authorList>
            <consortium name="RefSeq"/>
        </authorList>
    </citation>
    <scope>IDENTIFICATION</scope>
</reference>
<evidence type="ECO:0000313" key="6">
    <source>
        <dbReference type="Proteomes" id="UP000515145"/>
    </source>
</evidence>
<dbReference type="InParanoid" id="A0A6P7H643"/>
<dbReference type="PROSITE" id="PS51716">
    <property type="entry name" value="G_IRG"/>
    <property type="match status" value="1"/>
</dbReference>
<dbReference type="PANTHER" id="PTHR32341:SF17">
    <property type="entry name" value="IRG-TYPE G DOMAIN-CONTAINING PROTEIN"/>
    <property type="match status" value="1"/>
</dbReference>
<dbReference type="GO" id="GO:0005525">
    <property type="term" value="F:GTP binding"/>
    <property type="evidence" value="ECO:0007669"/>
    <property type="project" value="UniProtKB-KW"/>
</dbReference>
<dbReference type="GO" id="GO:0016020">
    <property type="term" value="C:membrane"/>
    <property type="evidence" value="ECO:0007669"/>
    <property type="project" value="InterPro"/>
</dbReference>
<evidence type="ECO:0000256" key="2">
    <source>
        <dbReference type="ARBA" id="ARBA00022741"/>
    </source>
</evidence>
<dbReference type="SUPFAM" id="SSF52540">
    <property type="entry name" value="P-loop containing nucleoside triphosphate hydrolases"/>
    <property type="match status" value="1"/>
</dbReference>
<evidence type="ECO:0000313" key="7">
    <source>
        <dbReference type="RefSeq" id="XP_028250615.1"/>
    </source>
</evidence>
<dbReference type="InterPro" id="IPR007743">
    <property type="entry name" value="Immunity-related_GTPase-like"/>
</dbReference>
<evidence type="ECO:0000259" key="5">
    <source>
        <dbReference type="PROSITE" id="PS51716"/>
    </source>
</evidence>
<dbReference type="FunFam" id="3.40.50.300:FF:000541">
    <property type="entry name" value="Immunity related GTPase M"/>
    <property type="match status" value="1"/>
</dbReference>
<evidence type="ECO:0000256" key="1">
    <source>
        <dbReference type="ARBA" id="ARBA00005429"/>
    </source>
</evidence>
<feature type="domain" description="IRG-type G" evidence="5">
    <location>
        <begin position="73"/>
        <end position="250"/>
    </location>
</feature>
<name>A0A6P7H643_9TELE</name>
<dbReference type="InterPro" id="IPR030385">
    <property type="entry name" value="G_IRG_dom"/>
</dbReference>
<dbReference type="PANTHER" id="PTHR32341">
    <property type="entry name" value="INTERFERON-INDUCIBLE GTPASE"/>
    <property type="match status" value="1"/>
</dbReference>
<dbReference type="GeneID" id="114427065"/>
<dbReference type="InterPro" id="IPR051515">
    <property type="entry name" value="IRG"/>
</dbReference>
<sequence length="250" mass="27835">MKQISAAVNQILPENATAPVSFAGYWPQSETTFKPDEPTAVEGLISLDPGECFKKILVLIMEAVTELILQNNTQLNITVIGVSGAGKSTFVNAFRGINDGDDGAALTGCKENSKEAIAYFHPNYPNVTFWDLPGIGTTNIPAKKYKKKVGLEKFDFIIISANRFTENDVRLAQEIQKMGKRFYFVRSKIDSDLYNEKKSRKSNFNKEKTLTDIKEDCIKGLQDAGLSLPRSSWCPALSSMSMTSLCYRRH</sequence>
<proteinExistence type="inferred from homology"/>
<dbReference type="InterPro" id="IPR027417">
    <property type="entry name" value="P-loop_NTPase"/>
</dbReference>
<gene>
    <name evidence="7" type="primary">LOC114427065</name>
</gene>
<reference evidence="6" key="1">
    <citation type="submission" date="2024-06" db="UniProtKB">
        <authorList>
            <consortium name="RefSeq"/>
        </authorList>
    </citation>
    <scope>NUCLEOTIDE SEQUENCE [LARGE SCALE GENOMIC DNA]</scope>
</reference>
<keyword evidence="2" id="KW-0547">Nucleotide-binding</keyword>
<evidence type="ECO:0000256" key="3">
    <source>
        <dbReference type="ARBA" id="ARBA00022801"/>
    </source>
</evidence>
<dbReference type="AlphaFoldDB" id="A0A6P7H643"/>
<accession>A0A6P7H643</accession>
<organism evidence="6 7">
    <name type="scientific">Parambassis ranga</name>
    <name type="common">Indian glassy fish</name>
    <dbReference type="NCBI Taxonomy" id="210632"/>
    <lineage>
        <taxon>Eukaryota</taxon>
        <taxon>Metazoa</taxon>
        <taxon>Chordata</taxon>
        <taxon>Craniata</taxon>
        <taxon>Vertebrata</taxon>
        <taxon>Euteleostomi</taxon>
        <taxon>Actinopterygii</taxon>
        <taxon>Neopterygii</taxon>
        <taxon>Teleostei</taxon>
        <taxon>Neoteleostei</taxon>
        <taxon>Acanthomorphata</taxon>
        <taxon>Ovalentaria</taxon>
        <taxon>Ambassidae</taxon>
        <taxon>Parambassis</taxon>
    </lineage>
</organism>
<dbReference type="Proteomes" id="UP000515145">
    <property type="component" value="Chromosome 22"/>
</dbReference>
<keyword evidence="4" id="KW-0342">GTP-binding</keyword>